<proteinExistence type="predicted"/>
<sequence>MAGIENLAGKEKGAKKRLNYLILLIFNMEAEVGIEPASTALQAAALLYNSIAYALCHSLCHAAKHKIPTLYLSNSLSTVAA</sequence>
<protein>
    <submittedName>
        <fullName evidence="1">Uncharacterized protein</fullName>
    </submittedName>
</protein>
<accession>A0A370DPZ6</accession>
<comment type="caution">
    <text evidence="1">The sequence shown here is derived from an EMBL/GenBank/DDBJ whole genome shotgun (WGS) entry which is preliminary data.</text>
</comment>
<organism evidence="1 2">
    <name type="scientific">endosymbiont of Escarpia spicata</name>
    <dbReference type="NCBI Taxonomy" id="2200908"/>
    <lineage>
        <taxon>Bacteria</taxon>
        <taxon>Pseudomonadati</taxon>
        <taxon>Pseudomonadota</taxon>
        <taxon>Gammaproteobacteria</taxon>
        <taxon>sulfur-oxidizing symbionts</taxon>
    </lineage>
</organism>
<reference evidence="1 2" key="1">
    <citation type="journal article" date="2018" name="ISME J.">
        <title>Endosymbiont genomes yield clues of tubeworm success.</title>
        <authorList>
            <person name="Li Y."/>
            <person name="Liles M.R."/>
            <person name="Halanych K.M."/>
        </authorList>
    </citation>
    <scope>NUCLEOTIDE SEQUENCE [LARGE SCALE GENOMIC DNA]</scope>
    <source>
        <strain evidence="1">A1462</strain>
    </source>
</reference>
<dbReference type="Proteomes" id="UP000254771">
    <property type="component" value="Unassembled WGS sequence"/>
</dbReference>
<evidence type="ECO:0000313" key="1">
    <source>
        <dbReference type="EMBL" id="RDH86454.1"/>
    </source>
</evidence>
<dbReference type="EMBL" id="QFXE01000009">
    <property type="protein sequence ID" value="RDH86454.1"/>
    <property type="molecule type" value="Genomic_DNA"/>
</dbReference>
<gene>
    <name evidence="1" type="ORF">DIZ78_08175</name>
</gene>
<dbReference type="AlphaFoldDB" id="A0A370DPZ6"/>
<name>A0A370DPZ6_9GAMM</name>
<keyword evidence="2" id="KW-1185">Reference proteome</keyword>
<evidence type="ECO:0000313" key="2">
    <source>
        <dbReference type="Proteomes" id="UP000254771"/>
    </source>
</evidence>